<feature type="transmembrane region" description="Helical" evidence="1">
    <location>
        <begin position="145"/>
        <end position="167"/>
    </location>
</feature>
<evidence type="ECO:0000313" key="2">
    <source>
        <dbReference type="EMBL" id="AWW30659.1"/>
    </source>
</evidence>
<dbReference type="OrthoDB" id="1132160at2"/>
<sequence>MNSRTVIASIGGIFLYMIIQVLVLKNLVLFGTAFCFLYIIYLLLLPIEIKTIPLMLIAFVLGFGIDVFYDSLGIHTASAVMMAFFRKPWLTIITPTGGYDTNTPPTLLNMGIGWFLIYSVPLIFLHHLTFFFIDNLGTSLYIPMAYKTLSSTVFTFIIGIIVQVLFYKKRRGI</sequence>
<keyword evidence="1" id="KW-0472">Membrane</keyword>
<proteinExistence type="predicted"/>
<feature type="transmembrane region" description="Helical" evidence="1">
    <location>
        <begin position="6"/>
        <end position="24"/>
    </location>
</feature>
<name>A0A2Z4IIU0_9BACT</name>
<dbReference type="RefSeq" id="WP_112784040.1">
    <property type="nucleotide sequence ID" value="NZ_CP030041.1"/>
</dbReference>
<keyword evidence="1" id="KW-1133">Transmembrane helix</keyword>
<protein>
    <submittedName>
        <fullName evidence="2">Rod shape-determining protein MreD</fullName>
    </submittedName>
</protein>
<evidence type="ECO:0000256" key="1">
    <source>
        <dbReference type="SAM" id="Phobius"/>
    </source>
</evidence>
<dbReference type="KEGG" id="est:DN752_11270"/>
<feature type="transmembrane region" description="Helical" evidence="1">
    <location>
        <begin position="106"/>
        <end position="133"/>
    </location>
</feature>
<accession>A0A2Z4IIU0</accession>
<keyword evidence="3" id="KW-1185">Reference proteome</keyword>
<organism evidence="2 3">
    <name type="scientific">Echinicola strongylocentroti</name>
    <dbReference type="NCBI Taxonomy" id="1795355"/>
    <lineage>
        <taxon>Bacteria</taxon>
        <taxon>Pseudomonadati</taxon>
        <taxon>Bacteroidota</taxon>
        <taxon>Cytophagia</taxon>
        <taxon>Cytophagales</taxon>
        <taxon>Cyclobacteriaceae</taxon>
        <taxon>Echinicola</taxon>
    </lineage>
</organism>
<dbReference type="Proteomes" id="UP000248688">
    <property type="component" value="Chromosome"/>
</dbReference>
<reference evidence="2 3" key="1">
    <citation type="submission" date="2018-06" db="EMBL/GenBank/DDBJ databases">
        <title>Echinicola strongylocentroti sp. nov., isolated from a sea urchin Strongylocentrotus intermedius.</title>
        <authorList>
            <person name="Bae S.S."/>
        </authorList>
    </citation>
    <scope>NUCLEOTIDE SEQUENCE [LARGE SCALE GENOMIC DNA]</scope>
    <source>
        <strain evidence="2 3">MEBiC08714</strain>
    </source>
</reference>
<gene>
    <name evidence="2" type="ORF">DN752_11270</name>
</gene>
<keyword evidence="1" id="KW-0812">Transmembrane</keyword>
<evidence type="ECO:0000313" key="3">
    <source>
        <dbReference type="Proteomes" id="UP000248688"/>
    </source>
</evidence>
<dbReference type="AlphaFoldDB" id="A0A2Z4IIU0"/>
<dbReference type="EMBL" id="CP030041">
    <property type="protein sequence ID" value="AWW30659.1"/>
    <property type="molecule type" value="Genomic_DNA"/>
</dbReference>